<dbReference type="InterPro" id="IPR016580">
    <property type="entry name" value="HUS1"/>
</dbReference>
<sequence>MKLKLMTRNIEKLKDTLALISHLRKFVILKITPKELNVISVNSGSVKSEPQVWCKFSTSSLFESMEIQSMRDNTISMEINIDLLLQTLRNFDKANSEGLNIRLQRTDASGEQGTSTKNGRTASLALFYSNINVNSNVINHTFRIPVKILKEAQDYFQEPSHTDVGLIVRLPSEFITIFKRLEKFKKTSFNDIVSIQASNRDVGSLQFVLEDDGKFKVTVSWKTKLEFHKPIATDADTIRESLKNVDTMISENSDLVSPEVVNLSVKLKDWQSASKIVGRCKTVILCIGHRNCSLHCLLDETEDVELVYFINGIRSV</sequence>
<evidence type="ECO:0000313" key="5">
    <source>
        <dbReference type="EMBL" id="KAG5421625.1"/>
    </source>
</evidence>
<keyword evidence="3" id="KW-0539">Nucleus</keyword>
<dbReference type="Proteomes" id="UP000669133">
    <property type="component" value="Unassembled WGS sequence"/>
</dbReference>
<dbReference type="Pfam" id="PF04005">
    <property type="entry name" value="Hus1"/>
    <property type="match status" value="1"/>
</dbReference>
<dbReference type="GO" id="GO:0031573">
    <property type="term" value="P:mitotic intra-S DNA damage checkpoint signaling"/>
    <property type="evidence" value="ECO:0007669"/>
    <property type="project" value="TreeGrafter"/>
</dbReference>
<accession>A0A8H8DE13</accession>
<dbReference type="GeneID" id="93649346"/>
<dbReference type="InterPro" id="IPR007150">
    <property type="entry name" value="HUS1/Mec3"/>
</dbReference>
<dbReference type="RefSeq" id="XP_067550741.1">
    <property type="nucleotide sequence ID" value="XM_067695111.1"/>
</dbReference>
<dbReference type="GO" id="GO:0033314">
    <property type="term" value="P:mitotic DNA replication checkpoint signaling"/>
    <property type="evidence" value="ECO:0007669"/>
    <property type="project" value="TreeGrafter"/>
</dbReference>
<dbReference type="OrthoDB" id="419537at2759"/>
<dbReference type="GO" id="GO:0006289">
    <property type="term" value="P:nucleotide-excision repair"/>
    <property type="evidence" value="ECO:0007669"/>
    <property type="project" value="TreeGrafter"/>
</dbReference>
<evidence type="ECO:0000256" key="4">
    <source>
        <dbReference type="PIRNR" id="PIRNR011312"/>
    </source>
</evidence>
<dbReference type="GO" id="GO:0044778">
    <property type="term" value="P:meiotic DNA integrity checkpoint signaling"/>
    <property type="evidence" value="ECO:0007669"/>
    <property type="project" value="TreeGrafter"/>
</dbReference>
<dbReference type="GO" id="GO:0035861">
    <property type="term" value="C:site of double-strand break"/>
    <property type="evidence" value="ECO:0007669"/>
    <property type="project" value="TreeGrafter"/>
</dbReference>
<dbReference type="GO" id="GO:0005730">
    <property type="term" value="C:nucleolus"/>
    <property type="evidence" value="ECO:0007669"/>
    <property type="project" value="InterPro"/>
</dbReference>
<evidence type="ECO:0000256" key="3">
    <source>
        <dbReference type="ARBA" id="ARBA00023242"/>
    </source>
</evidence>
<reference evidence="5 6" key="1">
    <citation type="submission" date="2020-12" db="EMBL/GenBank/DDBJ databases">
        <title>Effect of drift, selection, and recombination on the evolution of hybrid genomes in Candida yeast pathogens.</title>
        <authorList>
            <person name="Mixao V."/>
            <person name="Ksiezopolska E."/>
            <person name="Saus E."/>
            <person name="Boekhout T."/>
            <person name="Gacser A."/>
            <person name="Gabaldon T."/>
        </authorList>
    </citation>
    <scope>NUCLEOTIDE SEQUENCE [LARGE SCALE GENOMIC DNA]</scope>
    <source>
        <strain evidence="5 6">BP57</strain>
    </source>
</reference>
<dbReference type="AlphaFoldDB" id="A0A8H8DE13"/>
<dbReference type="PIRSF" id="PIRSF011312">
    <property type="entry name" value="Cell_cycle_HUS1"/>
    <property type="match status" value="1"/>
</dbReference>
<name>A0A8H8DE13_9ASCO</name>
<evidence type="ECO:0000256" key="2">
    <source>
        <dbReference type="ARBA" id="ARBA00005563"/>
    </source>
</evidence>
<dbReference type="GO" id="GO:0000723">
    <property type="term" value="P:telomere maintenance"/>
    <property type="evidence" value="ECO:0007669"/>
    <property type="project" value="TreeGrafter"/>
</dbReference>
<dbReference type="GO" id="GO:0030896">
    <property type="term" value="C:checkpoint clamp complex"/>
    <property type="evidence" value="ECO:0007669"/>
    <property type="project" value="InterPro"/>
</dbReference>
<evidence type="ECO:0000256" key="1">
    <source>
        <dbReference type="ARBA" id="ARBA00004123"/>
    </source>
</evidence>
<evidence type="ECO:0000313" key="6">
    <source>
        <dbReference type="Proteomes" id="UP000669133"/>
    </source>
</evidence>
<comment type="similarity">
    <text evidence="2 4">Belongs to the HUS1 family.</text>
</comment>
<keyword evidence="6" id="KW-1185">Reference proteome</keyword>
<gene>
    <name evidence="5" type="ORF">I9W82_000717</name>
</gene>
<protein>
    <recommendedName>
        <fullName evidence="4">Checkpoint protein</fullName>
    </recommendedName>
</protein>
<comment type="caution">
    <text evidence="5">The sequence shown here is derived from an EMBL/GenBank/DDBJ whole genome shotgun (WGS) entry which is preliminary data.</text>
</comment>
<dbReference type="EMBL" id="JAEOAQ010000001">
    <property type="protein sequence ID" value="KAG5421625.1"/>
    <property type="molecule type" value="Genomic_DNA"/>
</dbReference>
<organism evidence="5 6">
    <name type="scientific">Candida metapsilosis</name>
    <dbReference type="NCBI Taxonomy" id="273372"/>
    <lineage>
        <taxon>Eukaryota</taxon>
        <taxon>Fungi</taxon>
        <taxon>Dikarya</taxon>
        <taxon>Ascomycota</taxon>
        <taxon>Saccharomycotina</taxon>
        <taxon>Pichiomycetes</taxon>
        <taxon>Debaryomycetaceae</taxon>
        <taxon>Candida/Lodderomyces clade</taxon>
        <taxon>Candida</taxon>
    </lineage>
</organism>
<dbReference type="PANTHER" id="PTHR12900:SF0">
    <property type="entry name" value="CHECKPOINT PROTEIN"/>
    <property type="match status" value="1"/>
</dbReference>
<dbReference type="Gene3D" id="3.70.10.10">
    <property type="match status" value="1"/>
</dbReference>
<comment type="subcellular location">
    <subcellularLocation>
        <location evidence="1">Nucleus</location>
    </subcellularLocation>
</comment>
<dbReference type="GO" id="GO:0000724">
    <property type="term" value="P:double-strand break repair via homologous recombination"/>
    <property type="evidence" value="ECO:0007669"/>
    <property type="project" value="TreeGrafter"/>
</dbReference>
<proteinExistence type="inferred from homology"/>
<dbReference type="PANTHER" id="PTHR12900">
    <property type="entry name" value="MITOTIC AND DNA DAMAGE CHECKPOINT PROTEIN HUS1"/>
    <property type="match status" value="1"/>
</dbReference>